<comment type="caution">
    <text evidence="4">The sequence shown here is derived from an EMBL/GenBank/DDBJ whole genome shotgun (WGS) entry which is preliminary data.</text>
</comment>
<dbReference type="EMBL" id="KZ308203">
    <property type="protein sequence ID" value="KAG8224601.1"/>
    <property type="molecule type" value="Genomic_DNA"/>
</dbReference>
<evidence type="ECO:0000256" key="1">
    <source>
        <dbReference type="SAM" id="Coils"/>
    </source>
</evidence>
<evidence type="ECO:0000313" key="4">
    <source>
        <dbReference type="EMBL" id="KAG8224601.1"/>
    </source>
</evidence>
<keyword evidence="5" id="KW-1185">Reference proteome</keyword>
<feature type="coiled-coil region" evidence="1">
    <location>
        <begin position="257"/>
        <end position="326"/>
    </location>
</feature>
<feature type="signal peptide" evidence="3">
    <location>
        <begin position="1"/>
        <end position="22"/>
    </location>
</feature>
<gene>
    <name evidence="4" type="ORF">J437_LFUL009183</name>
</gene>
<evidence type="ECO:0000256" key="2">
    <source>
        <dbReference type="SAM" id="MobiDB-lite"/>
    </source>
</evidence>
<keyword evidence="3" id="KW-0732">Signal</keyword>
<sequence>MISLPLTITCVVSLLPIRLTLCGDPLIWASVEAQAEFKTKPEGGPGGECSLPSTFQMRADGLWLPSSEFDLTGNFDDDCSIYLHLTIPEDEPKGGEEVRPKIKELEKEKEELKKEEDKLSNEKKEHESKLETLRNEKERLDATRQKLKDIELERNKLNEKSEDMARKRNSLTEKIKMLDISDLDSAIEEMEEKEKQVTQNIAGANANKILLNDILSGVCSKIPTSLYLSIVDTTEVSRDAEVYICHAKGPNYSKLIEEMWNSEIGKMEKKMKELKDDLDTIKSKELELENEKSTLEGNLNKLKNENGALEEKKDELTTIHNALEIQQARKRDVDAKRLEVEEKKKKLGEYVDENILNEKERELSEEMLRNKKGIKLRKELLRLYESNDCEALSDAEFMTIRSEIKHHMQDIQICGPQYEDDSRIIFKD</sequence>
<evidence type="ECO:0000313" key="5">
    <source>
        <dbReference type="Proteomes" id="UP000792457"/>
    </source>
</evidence>
<dbReference type="AlphaFoldDB" id="A0A8K0NWJ8"/>
<reference evidence="4" key="1">
    <citation type="submission" date="2013-04" db="EMBL/GenBank/DDBJ databases">
        <authorList>
            <person name="Qu J."/>
            <person name="Murali S.C."/>
            <person name="Bandaranaike D."/>
            <person name="Bellair M."/>
            <person name="Blankenburg K."/>
            <person name="Chao H."/>
            <person name="Dinh H."/>
            <person name="Doddapaneni H."/>
            <person name="Downs B."/>
            <person name="Dugan-Rocha S."/>
            <person name="Elkadiri S."/>
            <person name="Gnanaolivu R.D."/>
            <person name="Hernandez B."/>
            <person name="Javaid M."/>
            <person name="Jayaseelan J.C."/>
            <person name="Lee S."/>
            <person name="Li M."/>
            <person name="Ming W."/>
            <person name="Munidasa M."/>
            <person name="Muniz J."/>
            <person name="Nguyen L."/>
            <person name="Ongeri F."/>
            <person name="Osuji N."/>
            <person name="Pu L.-L."/>
            <person name="Puazo M."/>
            <person name="Qu C."/>
            <person name="Quiroz J."/>
            <person name="Raj R."/>
            <person name="Weissenberger G."/>
            <person name="Xin Y."/>
            <person name="Zou X."/>
            <person name="Han Y."/>
            <person name="Richards S."/>
            <person name="Worley K."/>
            <person name="Muzny D."/>
            <person name="Gibbs R."/>
        </authorList>
    </citation>
    <scope>NUCLEOTIDE SEQUENCE</scope>
    <source>
        <strain evidence="4">Sampled in the wild</strain>
    </source>
</reference>
<feature type="region of interest" description="Disordered" evidence="2">
    <location>
        <begin position="108"/>
        <end position="130"/>
    </location>
</feature>
<keyword evidence="1" id="KW-0175">Coiled coil</keyword>
<dbReference type="OrthoDB" id="10679701at2759"/>
<feature type="chain" id="PRO_5035468373" evidence="3">
    <location>
        <begin position="23"/>
        <end position="428"/>
    </location>
</feature>
<dbReference type="Proteomes" id="UP000792457">
    <property type="component" value="Unassembled WGS sequence"/>
</dbReference>
<reference evidence="4" key="2">
    <citation type="submission" date="2017-10" db="EMBL/GenBank/DDBJ databases">
        <title>Ladona fulva Genome sequencing and assembly.</title>
        <authorList>
            <person name="Murali S."/>
            <person name="Richards S."/>
            <person name="Bandaranaike D."/>
            <person name="Bellair M."/>
            <person name="Blankenburg K."/>
            <person name="Chao H."/>
            <person name="Dinh H."/>
            <person name="Doddapaneni H."/>
            <person name="Dugan-Rocha S."/>
            <person name="Elkadiri S."/>
            <person name="Gnanaolivu R."/>
            <person name="Hernandez B."/>
            <person name="Skinner E."/>
            <person name="Javaid M."/>
            <person name="Lee S."/>
            <person name="Li M."/>
            <person name="Ming W."/>
            <person name="Munidasa M."/>
            <person name="Muniz J."/>
            <person name="Nguyen L."/>
            <person name="Hughes D."/>
            <person name="Osuji N."/>
            <person name="Pu L.-L."/>
            <person name="Puazo M."/>
            <person name="Qu C."/>
            <person name="Quiroz J."/>
            <person name="Raj R."/>
            <person name="Weissenberger G."/>
            <person name="Xin Y."/>
            <person name="Zou X."/>
            <person name="Han Y."/>
            <person name="Worley K."/>
            <person name="Muzny D."/>
            <person name="Gibbs R."/>
        </authorList>
    </citation>
    <scope>NUCLEOTIDE SEQUENCE</scope>
    <source>
        <strain evidence="4">Sampled in the wild</strain>
    </source>
</reference>
<name>A0A8K0NWJ8_LADFU</name>
<organism evidence="4 5">
    <name type="scientific">Ladona fulva</name>
    <name type="common">Scarce chaser dragonfly</name>
    <name type="synonym">Libellula fulva</name>
    <dbReference type="NCBI Taxonomy" id="123851"/>
    <lineage>
        <taxon>Eukaryota</taxon>
        <taxon>Metazoa</taxon>
        <taxon>Ecdysozoa</taxon>
        <taxon>Arthropoda</taxon>
        <taxon>Hexapoda</taxon>
        <taxon>Insecta</taxon>
        <taxon>Pterygota</taxon>
        <taxon>Palaeoptera</taxon>
        <taxon>Odonata</taxon>
        <taxon>Epiprocta</taxon>
        <taxon>Anisoptera</taxon>
        <taxon>Libelluloidea</taxon>
        <taxon>Libellulidae</taxon>
        <taxon>Ladona</taxon>
    </lineage>
</organism>
<accession>A0A8K0NWJ8</accession>
<protein>
    <submittedName>
        <fullName evidence="4">Uncharacterized protein</fullName>
    </submittedName>
</protein>
<proteinExistence type="predicted"/>
<evidence type="ECO:0000256" key="3">
    <source>
        <dbReference type="SAM" id="SignalP"/>
    </source>
</evidence>